<evidence type="ECO:0000313" key="1">
    <source>
        <dbReference type="EMBL" id="EMF12492.1"/>
    </source>
</evidence>
<protein>
    <recommendedName>
        <fullName evidence="3">Heme haloperoxidase family profile domain-containing protein</fullName>
    </recommendedName>
</protein>
<evidence type="ECO:0008006" key="3">
    <source>
        <dbReference type="Google" id="ProtNLM"/>
    </source>
</evidence>
<dbReference type="OrthoDB" id="2110578at2759"/>
<keyword evidence="2" id="KW-1185">Reference proteome</keyword>
<name>M3AYA8_SPHMS</name>
<dbReference type="STRING" id="692275.M3AYA8"/>
<proteinExistence type="predicted"/>
<dbReference type="OMA" id="QSICIAD"/>
<evidence type="ECO:0000313" key="2">
    <source>
        <dbReference type="Proteomes" id="UP000016931"/>
    </source>
</evidence>
<dbReference type="EMBL" id="KB456264">
    <property type="protein sequence ID" value="EMF12492.1"/>
    <property type="molecule type" value="Genomic_DNA"/>
</dbReference>
<sequence>MIRPDTVALLKDNTADNQKALLTLVVNTAVIGNYTSNPGSLIAVPGILAPGEGDFEGVNLLPYFSGGLASTNAGGFYGVSVNFLDGGGADPIKMGYPANDVNSAQYILLTHLYPYFAGLLGCSLFGATVEPYPGRTSMYEVHKFMALDEHEVGWFVTNVGKSAASFGVTDDDVATVGKALLDTFGMNCAAPVAIPATAEPALQAICIEPTCPLADPPSCELYPPFFFEPYPVGGGMK</sequence>
<dbReference type="AlphaFoldDB" id="M3AYA8"/>
<dbReference type="GeneID" id="27897849"/>
<dbReference type="RefSeq" id="XP_016760613.1">
    <property type="nucleotide sequence ID" value="XM_016900712.1"/>
</dbReference>
<dbReference type="HOGENOM" id="CLU_037449_1_0_1"/>
<gene>
    <name evidence="1" type="ORF">SEPMUDRAFT_108006</name>
</gene>
<organism evidence="1 2">
    <name type="scientific">Sphaerulina musiva (strain SO2202)</name>
    <name type="common">Poplar stem canker fungus</name>
    <name type="synonym">Septoria musiva</name>
    <dbReference type="NCBI Taxonomy" id="692275"/>
    <lineage>
        <taxon>Eukaryota</taxon>
        <taxon>Fungi</taxon>
        <taxon>Dikarya</taxon>
        <taxon>Ascomycota</taxon>
        <taxon>Pezizomycotina</taxon>
        <taxon>Dothideomycetes</taxon>
        <taxon>Dothideomycetidae</taxon>
        <taxon>Mycosphaerellales</taxon>
        <taxon>Mycosphaerellaceae</taxon>
        <taxon>Sphaerulina</taxon>
    </lineage>
</organism>
<dbReference type="Proteomes" id="UP000016931">
    <property type="component" value="Unassembled WGS sequence"/>
</dbReference>
<reference evidence="1 2" key="1">
    <citation type="journal article" date="2012" name="PLoS Pathog.">
        <title>Diverse lifestyles and strategies of plant pathogenesis encoded in the genomes of eighteen Dothideomycetes fungi.</title>
        <authorList>
            <person name="Ohm R.A."/>
            <person name="Feau N."/>
            <person name="Henrissat B."/>
            <person name="Schoch C.L."/>
            <person name="Horwitz B.A."/>
            <person name="Barry K.W."/>
            <person name="Condon B.J."/>
            <person name="Copeland A.C."/>
            <person name="Dhillon B."/>
            <person name="Glaser F."/>
            <person name="Hesse C.N."/>
            <person name="Kosti I."/>
            <person name="LaButti K."/>
            <person name="Lindquist E.A."/>
            <person name="Lucas S."/>
            <person name="Salamov A.A."/>
            <person name="Bradshaw R.E."/>
            <person name="Ciuffetti L."/>
            <person name="Hamelin R.C."/>
            <person name="Kema G.H.J."/>
            <person name="Lawrence C."/>
            <person name="Scott J.A."/>
            <person name="Spatafora J.W."/>
            <person name="Turgeon B.G."/>
            <person name="de Wit P.J.G.M."/>
            <person name="Zhong S."/>
            <person name="Goodwin S.B."/>
            <person name="Grigoriev I.V."/>
        </authorList>
    </citation>
    <scope>NUCLEOTIDE SEQUENCE [LARGE SCALE GENOMIC DNA]</scope>
    <source>
        <strain evidence="1 2">SO2202</strain>
    </source>
</reference>
<accession>M3AYA8</accession>
<dbReference type="eggNOG" id="ENOG502RXCG">
    <property type="taxonomic scope" value="Eukaryota"/>
</dbReference>